<evidence type="ECO:0000313" key="3">
    <source>
        <dbReference type="Proteomes" id="UP000008803"/>
    </source>
</evidence>
<sequence length="98" mass="11066">MSFTLLILAYSFERGMSSFIIQHQGGWFLQPFSLFNAAQILALLLLLLSSIAVTAAVPYLNYNTKPLFFNGKNSFLPKEEKTAARKRKSRTRSYPLCG</sequence>
<keyword evidence="1" id="KW-0812">Transmembrane</keyword>
<accession>D4JV80</accession>
<gene>
    <name evidence="2" type="ORF">EUS_19510</name>
</gene>
<evidence type="ECO:0000313" key="2">
    <source>
        <dbReference type="EMBL" id="CBK96999.1"/>
    </source>
</evidence>
<organism evidence="2 3">
    <name type="scientific">[Eubacterium] siraeum 70/3</name>
    <dbReference type="NCBI Taxonomy" id="657319"/>
    <lineage>
        <taxon>Bacteria</taxon>
        <taxon>Bacillati</taxon>
        <taxon>Bacillota</taxon>
        <taxon>Clostridia</taxon>
        <taxon>Eubacteriales</taxon>
        <taxon>Oscillospiraceae</taxon>
        <taxon>Oscillospiraceae incertae sedis</taxon>
    </lineage>
</organism>
<dbReference type="KEGG" id="esu:EUS_19510"/>
<keyword evidence="1" id="KW-0472">Membrane</keyword>
<dbReference type="AlphaFoldDB" id="D4JV80"/>
<evidence type="ECO:0000256" key="1">
    <source>
        <dbReference type="SAM" id="Phobius"/>
    </source>
</evidence>
<proteinExistence type="predicted"/>
<dbReference type="BioCyc" id="ESIR657319:G136K-1656-MONOMER"/>
<keyword evidence="1" id="KW-1133">Transmembrane helix</keyword>
<reference evidence="2 3" key="2">
    <citation type="submission" date="2010-03" db="EMBL/GenBank/DDBJ databases">
        <authorList>
            <person name="Pajon A."/>
        </authorList>
    </citation>
    <scope>NUCLEOTIDE SEQUENCE [LARGE SCALE GENOMIC DNA]</scope>
    <source>
        <strain evidence="2 3">70/3</strain>
    </source>
</reference>
<feature type="transmembrane region" description="Helical" evidence="1">
    <location>
        <begin position="41"/>
        <end position="62"/>
    </location>
</feature>
<dbReference type="Proteomes" id="UP000008803">
    <property type="component" value="Chromosome"/>
</dbReference>
<name>D4JV80_9FIRM</name>
<protein>
    <submittedName>
        <fullName evidence="2">Uncharacterized protein</fullName>
    </submittedName>
</protein>
<reference evidence="2 3" key="1">
    <citation type="submission" date="2010-03" db="EMBL/GenBank/DDBJ databases">
        <title>The genome sequence of Eubacterium siraeum 70/3.</title>
        <authorList>
            <consortium name="metaHIT consortium -- http://www.metahit.eu/"/>
            <person name="Pajon A."/>
            <person name="Turner K."/>
            <person name="Parkhill J."/>
            <person name="Duncan S."/>
            <person name="Flint H."/>
        </authorList>
    </citation>
    <scope>NUCLEOTIDE SEQUENCE [LARGE SCALE GENOMIC DNA]</scope>
    <source>
        <strain evidence="2 3">70/3</strain>
    </source>
</reference>
<dbReference type="HOGENOM" id="CLU_2329540_0_0_9"/>
<dbReference type="EMBL" id="FP929044">
    <property type="protein sequence ID" value="CBK96999.1"/>
    <property type="molecule type" value="Genomic_DNA"/>
</dbReference>